<comment type="caution">
    <text evidence="2">The sequence shown here is derived from an EMBL/GenBank/DDBJ whole genome shotgun (WGS) entry which is preliminary data.</text>
</comment>
<dbReference type="Proteomes" id="UP000215459">
    <property type="component" value="Unassembled WGS sequence"/>
</dbReference>
<organism evidence="2 3">
    <name type="scientific">Paludifilum halophilum</name>
    <dbReference type="NCBI Taxonomy" id="1642702"/>
    <lineage>
        <taxon>Bacteria</taxon>
        <taxon>Bacillati</taxon>
        <taxon>Bacillota</taxon>
        <taxon>Bacilli</taxon>
        <taxon>Bacillales</taxon>
        <taxon>Thermoactinomycetaceae</taxon>
        <taxon>Paludifilum</taxon>
    </lineage>
</organism>
<evidence type="ECO:0008006" key="4">
    <source>
        <dbReference type="Google" id="ProtNLM"/>
    </source>
</evidence>
<feature type="transmembrane region" description="Helical" evidence="1">
    <location>
        <begin position="137"/>
        <end position="162"/>
    </location>
</feature>
<dbReference type="InterPro" id="IPR007403">
    <property type="entry name" value="DUF456"/>
</dbReference>
<dbReference type="Pfam" id="PF04306">
    <property type="entry name" value="DUF456"/>
    <property type="match status" value="1"/>
</dbReference>
<dbReference type="PANTHER" id="PTHR39165">
    <property type="entry name" value="IG HYPOTHETICAL 17883"/>
    <property type="match status" value="1"/>
</dbReference>
<reference evidence="2 3" key="1">
    <citation type="submission" date="2017-07" db="EMBL/GenBank/DDBJ databases">
        <title>The genome sequence of Paludifilum halophilum highlights mechanisms for microbial adaptation to high salt environemnts.</title>
        <authorList>
            <person name="Belbahri L."/>
        </authorList>
    </citation>
    <scope>NUCLEOTIDE SEQUENCE [LARGE SCALE GENOMIC DNA]</scope>
    <source>
        <strain evidence="2 3">DSM 102817</strain>
    </source>
</reference>
<keyword evidence="3" id="KW-1185">Reference proteome</keyword>
<feature type="transmembrane region" description="Helical" evidence="1">
    <location>
        <begin position="7"/>
        <end position="29"/>
    </location>
</feature>
<dbReference type="EMBL" id="NOWF01000001">
    <property type="protein sequence ID" value="OYD09544.1"/>
    <property type="molecule type" value="Genomic_DNA"/>
</dbReference>
<feature type="transmembrane region" description="Helical" evidence="1">
    <location>
        <begin position="53"/>
        <end position="78"/>
    </location>
</feature>
<keyword evidence="1" id="KW-1133">Transmembrane helix</keyword>
<protein>
    <recommendedName>
        <fullName evidence="4">DUF456 domain-containing protein</fullName>
    </recommendedName>
</protein>
<evidence type="ECO:0000313" key="3">
    <source>
        <dbReference type="Proteomes" id="UP000215459"/>
    </source>
</evidence>
<name>A0A235BB65_9BACL</name>
<proteinExistence type="predicted"/>
<accession>A0A235BB65</accession>
<keyword evidence="1" id="KW-0472">Membrane</keyword>
<feature type="transmembrane region" description="Helical" evidence="1">
    <location>
        <begin position="90"/>
        <end position="117"/>
    </location>
</feature>
<evidence type="ECO:0000256" key="1">
    <source>
        <dbReference type="SAM" id="Phobius"/>
    </source>
</evidence>
<sequence>MLSPMEIIWWLIIVLLFIAGFAGLLLPVLPDSPLMLLGFVLYHFLIDSDSLTLSFWIGAVLITAAVLAIDYIAGGIAARTYGGSRWSIGAAMIGALVGGIVFPPLGILFGPILAVMIVELLQKKSWEEALKTGFGTLVGFLGGLFVKGLLMIGMIVWFILLAI</sequence>
<dbReference type="PANTHER" id="PTHR39165:SF1">
    <property type="entry name" value="DUF456 DOMAIN-CONTAINING PROTEIN"/>
    <property type="match status" value="1"/>
</dbReference>
<keyword evidence="1" id="KW-0812">Transmembrane</keyword>
<evidence type="ECO:0000313" key="2">
    <source>
        <dbReference type="EMBL" id="OYD09544.1"/>
    </source>
</evidence>
<dbReference type="AlphaFoldDB" id="A0A235BB65"/>
<gene>
    <name evidence="2" type="ORF">CHM34_00560</name>
</gene>